<feature type="region of interest" description="Disordered" evidence="11">
    <location>
        <begin position="1209"/>
        <end position="1242"/>
    </location>
</feature>
<sequence length="1284" mass="142536">MSSSSTSSQGVVERVQSFVSENRRAVLIGTAAALVAIGGVAYYASTSRRPGAGGDAETGDRKKDKKKSKKRKTVKDKDGPILEERTPVSEEGHDGAIEDVRLSAEDIARMPTEERSKVAASMKARGNAAYSSRQFSTAIDLYTRAIDVTPKPEPVFYSNRAACYINMSPPEYEKVVVDCDEALKLDASYVKALNRRATALEALDRDEEALRDYTAATILKKFQNEAAAQSVERVLKKLSGNKAQEILAGRERRLPSHTFVSAYFGAFRPRQPPTLPESPTQGDQTLLLSFQALAAGDYTHSLSLINEAIEQGISFNEGKAEALNLRGTFKFLMTDVTGAKDDFLASIDLHPSLTQTWVKIASVYMEQGDPKKAFDCFEEAIKHNADDPDIYYHRGQGKFPDRNNMLFIMNEFEEAAQNYTKSTQLDDQFVFSHIQLAVAQYKANNLANSMATFRRTLKAFPHRSEPHNYYGELLLDQQRFQEAVDKFNRAIEIENERPKPPPINVLPHVNKGLAMYQWKQDVGAAERCCQEALRIDAECEAAVATLAQLSLQQGKIDIAMGMFERQADLARSEPELMNALTYQFATKAQVEFMTNYPEMAVQLNQIARSMSEPTFKFPPDAPPPEGSAAEQESARTPSRRSVAFYPNMNSANKPQKPFSRSAAKRESVMALGSIEHLQHYFTKSGIAAESNPLNKPNSGMVPAIGGPSTLHLRPFSQQVRDFELPPSPVVPQIIQPSFPPYVKTFETDSESLRPGVIEDLSAVAAGWQLDGDIHPPGQDPNLLGAGGKSGEHLDVLDLLKTTTRAVRSVRNYLVSQPDDSATPMLQTYFRPQSLPSAPPPRRRVSQPDAASDQVTRVRRGALEVLAALRDLEESARLPLEHDAYDAQSDHGSTSSPEQSDLSTRATSPDFFDNDGDTSVSISFIEVGGSRKPVPVWEDDEPTHDMSDEEREKREKRDRWDERLVVGGGWLYRQDMRLADMAREREVVGRYLDAVDQVLFGGVQGGKRGWTRERERAERKQREGRRASSVEGLLGGHAASRRASRRVVSTGMLDTMRNIVVTEEPEEMETLTEEDAIEDDDLPDWAKRSTFVDDPLGRLHALLVALLPANLLPQLPHPPPDRSALLQVLSSGQLLCVAYNVGVRKSRKPWGFVSRDAIHDIIMLEAQSPGGGQEGEKNKRGWTFRRTDNLRLWAAALKLRYLLPITSPAKPNAVKTPGTATPSNAGTPIPSPSPSQVKFPNTTNEEPLLFDAPMVARQEGAWEEMLETAAFKWMDAVVEERRGER</sequence>
<keyword evidence="7" id="KW-0496">Mitochondrion</keyword>
<evidence type="ECO:0000256" key="8">
    <source>
        <dbReference type="ARBA" id="ARBA00023136"/>
    </source>
</evidence>
<evidence type="ECO:0000313" key="13">
    <source>
        <dbReference type="EMBL" id="KAH9840839.1"/>
    </source>
</evidence>
<dbReference type="Proteomes" id="UP000814176">
    <property type="component" value="Unassembled WGS sequence"/>
</dbReference>
<gene>
    <name evidence="13" type="ORF">C8Q71DRAFT_854698</name>
</gene>
<feature type="transmembrane region" description="Helical" evidence="12">
    <location>
        <begin position="25"/>
        <end position="44"/>
    </location>
</feature>
<evidence type="ECO:0000256" key="6">
    <source>
        <dbReference type="ARBA" id="ARBA00022989"/>
    </source>
</evidence>
<evidence type="ECO:0000256" key="5">
    <source>
        <dbReference type="ARBA" id="ARBA00022803"/>
    </source>
</evidence>
<evidence type="ECO:0000256" key="11">
    <source>
        <dbReference type="SAM" id="MobiDB-lite"/>
    </source>
</evidence>
<dbReference type="SUPFAM" id="SSF48452">
    <property type="entry name" value="TPR-like"/>
    <property type="match status" value="1"/>
</dbReference>
<dbReference type="PANTHER" id="PTHR46208">
    <property type="entry name" value="MITOCHONDRIAL IMPORT RECEPTOR SUBUNIT TOM70"/>
    <property type="match status" value="1"/>
</dbReference>
<feature type="region of interest" description="Disordered" evidence="11">
    <location>
        <begin position="1009"/>
        <end position="1034"/>
    </location>
</feature>
<keyword evidence="3" id="KW-0677">Repeat</keyword>
<comment type="subcellular location">
    <subcellularLocation>
        <location evidence="1">Mitochondrion outer membrane</location>
        <topology evidence="1">Single-pass membrane protein</topology>
    </subcellularLocation>
</comment>
<feature type="compositionally biased region" description="Basic and acidic residues" evidence="11">
    <location>
        <begin position="1009"/>
        <end position="1027"/>
    </location>
</feature>
<reference evidence="13 14" key="1">
    <citation type="journal article" date="2021" name="Environ. Microbiol.">
        <title>Gene family expansions and transcriptome signatures uncover fungal adaptations to wood decay.</title>
        <authorList>
            <person name="Hage H."/>
            <person name="Miyauchi S."/>
            <person name="Viragh M."/>
            <person name="Drula E."/>
            <person name="Min B."/>
            <person name="Chaduli D."/>
            <person name="Navarro D."/>
            <person name="Favel A."/>
            <person name="Norest M."/>
            <person name="Lesage-Meessen L."/>
            <person name="Balint B."/>
            <person name="Merenyi Z."/>
            <person name="de Eugenio L."/>
            <person name="Morin E."/>
            <person name="Martinez A.T."/>
            <person name="Baldrian P."/>
            <person name="Stursova M."/>
            <person name="Martinez M.J."/>
            <person name="Novotny C."/>
            <person name="Magnuson J.K."/>
            <person name="Spatafora J.W."/>
            <person name="Maurice S."/>
            <person name="Pangilinan J."/>
            <person name="Andreopoulos W."/>
            <person name="LaButti K."/>
            <person name="Hundley H."/>
            <person name="Na H."/>
            <person name="Kuo A."/>
            <person name="Barry K."/>
            <person name="Lipzen A."/>
            <person name="Henrissat B."/>
            <person name="Riley R."/>
            <person name="Ahrendt S."/>
            <person name="Nagy L.G."/>
            <person name="Grigoriev I.V."/>
            <person name="Martin F."/>
            <person name="Rosso M.N."/>
        </authorList>
    </citation>
    <scope>NUCLEOTIDE SEQUENCE [LARGE SCALE GENOMIC DNA]</scope>
    <source>
        <strain evidence="13 14">CIRM-BRFM 1785</strain>
    </source>
</reference>
<evidence type="ECO:0000256" key="3">
    <source>
        <dbReference type="ARBA" id="ARBA00022737"/>
    </source>
</evidence>
<evidence type="ECO:0008006" key="15">
    <source>
        <dbReference type="Google" id="ProtNLM"/>
    </source>
</evidence>
<feature type="repeat" description="TPR" evidence="10">
    <location>
        <begin position="464"/>
        <end position="497"/>
    </location>
</feature>
<keyword evidence="2 12" id="KW-0812">Transmembrane</keyword>
<dbReference type="SMART" id="SM00028">
    <property type="entry name" value="TPR"/>
    <property type="match status" value="10"/>
</dbReference>
<evidence type="ECO:0000313" key="14">
    <source>
        <dbReference type="Proteomes" id="UP000814176"/>
    </source>
</evidence>
<dbReference type="Gene3D" id="1.25.40.10">
    <property type="entry name" value="Tetratricopeptide repeat domain"/>
    <property type="match status" value="2"/>
</dbReference>
<accession>A0ABQ8KR70</accession>
<dbReference type="PROSITE" id="PS50005">
    <property type="entry name" value="TPR"/>
    <property type="match status" value="3"/>
</dbReference>
<feature type="region of interest" description="Disordered" evidence="11">
    <location>
        <begin position="884"/>
        <end position="914"/>
    </location>
</feature>
<evidence type="ECO:0000256" key="2">
    <source>
        <dbReference type="ARBA" id="ARBA00022692"/>
    </source>
</evidence>
<comment type="caution">
    <text evidence="13">The sequence shown here is derived from an EMBL/GenBank/DDBJ whole genome shotgun (WGS) entry which is preliminary data.</text>
</comment>
<keyword evidence="8 12" id="KW-0472">Membrane</keyword>
<feature type="region of interest" description="Disordered" evidence="11">
    <location>
        <begin position="45"/>
        <end position="91"/>
    </location>
</feature>
<dbReference type="InterPro" id="IPR011990">
    <property type="entry name" value="TPR-like_helical_dom_sf"/>
</dbReference>
<feature type="repeat" description="TPR" evidence="10">
    <location>
        <begin position="119"/>
        <end position="152"/>
    </location>
</feature>
<organism evidence="13 14">
    <name type="scientific">Rhodofomes roseus</name>
    <dbReference type="NCBI Taxonomy" id="34475"/>
    <lineage>
        <taxon>Eukaryota</taxon>
        <taxon>Fungi</taxon>
        <taxon>Dikarya</taxon>
        <taxon>Basidiomycota</taxon>
        <taxon>Agaricomycotina</taxon>
        <taxon>Agaricomycetes</taxon>
        <taxon>Polyporales</taxon>
        <taxon>Rhodofomes</taxon>
    </lineage>
</organism>
<dbReference type="RefSeq" id="XP_047782305.1">
    <property type="nucleotide sequence ID" value="XM_047927088.1"/>
</dbReference>
<dbReference type="InterPro" id="IPR019734">
    <property type="entry name" value="TPR_rpt"/>
</dbReference>
<evidence type="ECO:0000256" key="10">
    <source>
        <dbReference type="PROSITE-ProRule" id="PRU00339"/>
    </source>
</evidence>
<feature type="compositionally biased region" description="Polar residues" evidence="11">
    <location>
        <begin position="889"/>
        <end position="906"/>
    </location>
</feature>
<evidence type="ECO:0000256" key="4">
    <source>
        <dbReference type="ARBA" id="ARBA00022787"/>
    </source>
</evidence>
<feature type="compositionally biased region" description="Basic and acidic residues" evidence="11">
    <location>
        <begin position="942"/>
        <end position="955"/>
    </location>
</feature>
<evidence type="ECO:0000256" key="7">
    <source>
        <dbReference type="ARBA" id="ARBA00023128"/>
    </source>
</evidence>
<dbReference type="Pfam" id="PF13432">
    <property type="entry name" value="TPR_16"/>
    <property type="match status" value="1"/>
</dbReference>
<dbReference type="GeneID" id="72007820"/>
<name>A0ABQ8KR70_9APHY</name>
<keyword evidence="5 10" id="KW-0802">TPR repeat</keyword>
<dbReference type="Pfam" id="PF13428">
    <property type="entry name" value="TPR_14"/>
    <property type="match status" value="1"/>
</dbReference>
<feature type="region of interest" description="Disordered" evidence="11">
    <location>
        <begin position="830"/>
        <end position="855"/>
    </location>
</feature>
<feature type="repeat" description="TPR" evidence="10">
    <location>
        <begin position="354"/>
        <end position="387"/>
    </location>
</feature>
<proteinExistence type="inferred from homology"/>
<feature type="region of interest" description="Disordered" evidence="11">
    <location>
        <begin position="931"/>
        <end position="955"/>
    </location>
</feature>
<protein>
    <recommendedName>
        <fullName evidence="15">Tetratricopeptide repeat protein</fullName>
    </recommendedName>
</protein>
<feature type="compositionally biased region" description="Basic and acidic residues" evidence="11">
    <location>
        <begin position="75"/>
        <end position="91"/>
    </location>
</feature>
<comment type="similarity">
    <text evidence="9">Belongs to the Tom70 family.</text>
</comment>
<evidence type="ECO:0000256" key="1">
    <source>
        <dbReference type="ARBA" id="ARBA00004572"/>
    </source>
</evidence>
<feature type="compositionally biased region" description="Polar residues" evidence="11">
    <location>
        <begin position="1233"/>
        <end position="1242"/>
    </location>
</feature>
<keyword evidence="6 12" id="KW-1133">Transmembrane helix</keyword>
<dbReference type="EMBL" id="JADCUA010000004">
    <property type="protein sequence ID" value="KAH9840839.1"/>
    <property type="molecule type" value="Genomic_DNA"/>
</dbReference>
<feature type="region of interest" description="Disordered" evidence="11">
    <location>
        <begin position="612"/>
        <end position="638"/>
    </location>
</feature>
<keyword evidence="14" id="KW-1185">Reference proteome</keyword>
<dbReference type="PANTHER" id="PTHR46208:SF1">
    <property type="entry name" value="MITOCHONDRIAL IMPORT RECEPTOR SUBUNIT TOM70"/>
    <property type="match status" value="1"/>
</dbReference>
<feature type="compositionally biased region" description="Basic residues" evidence="11">
    <location>
        <begin position="63"/>
        <end position="74"/>
    </location>
</feature>
<keyword evidence="4" id="KW-1000">Mitochondrion outer membrane</keyword>
<evidence type="ECO:0000256" key="9">
    <source>
        <dbReference type="ARBA" id="ARBA00038030"/>
    </source>
</evidence>
<evidence type="ECO:0000256" key="12">
    <source>
        <dbReference type="SAM" id="Phobius"/>
    </source>
</evidence>